<reference evidence="3" key="1">
    <citation type="journal article" date="2023" name="Plant J.">
        <title>Genome sequences and population genomics provide insights into the demographic history, inbreeding, and mutation load of two 'living fossil' tree species of Dipteronia.</title>
        <authorList>
            <person name="Feng Y."/>
            <person name="Comes H.P."/>
            <person name="Chen J."/>
            <person name="Zhu S."/>
            <person name="Lu R."/>
            <person name="Zhang X."/>
            <person name="Li P."/>
            <person name="Qiu J."/>
            <person name="Olsen K.M."/>
            <person name="Qiu Y."/>
        </authorList>
    </citation>
    <scope>NUCLEOTIDE SEQUENCE</scope>
    <source>
        <strain evidence="3">NBL</strain>
    </source>
</reference>
<dbReference type="PANTHER" id="PTHR47718">
    <property type="entry name" value="OS01G0519700 PROTEIN"/>
    <property type="match status" value="1"/>
</dbReference>
<evidence type="ECO:0000313" key="3">
    <source>
        <dbReference type="EMBL" id="KAK3182981.1"/>
    </source>
</evidence>
<keyword evidence="4" id="KW-1185">Reference proteome</keyword>
<evidence type="ECO:0000313" key="4">
    <source>
        <dbReference type="Proteomes" id="UP001281410"/>
    </source>
</evidence>
<dbReference type="InterPro" id="IPR004330">
    <property type="entry name" value="FAR1_DNA_bnd_dom"/>
</dbReference>
<protein>
    <recommendedName>
        <fullName evidence="5">Protein FAR1-RELATED SEQUENCE</fullName>
    </recommendedName>
</protein>
<dbReference type="EMBL" id="JANJYJ010000010">
    <property type="protein sequence ID" value="KAK3182981.1"/>
    <property type="molecule type" value="Genomic_DNA"/>
</dbReference>
<sequence>MDDMNNENGVQSEGLQEVLWGSSVDLYIPQVNPECKPKLGQEFASIDDVYEFYNQYANEAGFSIKVNSSRKNKTDEIVRKEYVCSKQGKSYVQEVVSEKKRHRGIVRENCYAKLAIVRTTTGTYKSANKHFGDVIVFDTTYNTNRYSMIFAPFVGVNNHGQTIIFACSLLSDETCDSFVWLLEQFNKVMSGGPPKMIITDQDPAITKAISQTLPNTFHRPELFHGSELFHECSELGGELDPRMRQRSATPSPFE</sequence>
<gene>
    <name evidence="3" type="ORF">Dsin_030267</name>
</gene>
<dbReference type="Pfam" id="PF10551">
    <property type="entry name" value="MULE"/>
    <property type="match status" value="1"/>
</dbReference>
<proteinExistence type="predicted"/>
<comment type="caution">
    <text evidence="3">The sequence shown here is derived from an EMBL/GenBank/DDBJ whole genome shotgun (WGS) entry which is preliminary data.</text>
</comment>
<feature type="domain" description="FAR1" evidence="1">
    <location>
        <begin position="51"/>
        <end position="125"/>
    </location>
</feature>
<dbReference type="AlphaFoldDB" id="A0AAD9ZJ14"/>
<evidence type="ECO:0008006" key="5">
    <source>
        <dbReference type="Google" id="ProtNLM"/>
    </source>
</evidence>
<dbReference type="Proteomes" id="UP001281410">
    <property type="component" value="Unassembled WGS sequence"/>
</dbReference>
<evidence type="ECO:0000259" key="2">
    <source>
        <dbReference type="Pfam" id="PF10551"/>
    </source>
</evidence>
<name>A0AAD9ZJ14_9ROSI</name>
<evidence type="ECO:0000259" key="1">
    <source>
        <dbReference type="Pfam" id="PF03101"/>
    </source>
</evidence>
<dbReference type="Pfam" id="PF03101">
    <property type="entry name" value="FAR1"/>
    <property type="match status" value="1"/>
</dbReference>
<accession>A0AAD9ZJ14</accession>
<organism evidence="3 4">
    <name type="scientific">Dipteronia sinensis</name>
    <dbReference type="NCBI Taxonomy" id="43782"/>
    <lineage>
        <taxon>Eukaryota</taxon>
        <taxon>Viridiplantae</taxon>
        <taxon>Streptophyta</taxon>
        <taxon>Embryophyta</taxon>
        <taxon>Tracheophyta</taxon>
        <taxon>Spermatophyta</taxon>
        <taxon>Magnoliopsida</taxon>
        <taxon>eudicotyledons</taxon>
        <taxon>Gunneridae</taxon>
        <taxon>Pentapetalae</taxon>
        <taxon>rosids</taxon>
        <taxon>malvids</taxon>
        <taxon>Sapindales</taxon>
        <taxon>Sapindaceae</taxon>
        <taxon>Hippocastanoideae</taxon>
        <taxon>Acereae</taxon>
        <taxon>Dipteronia</taxon>
    </lineage>
</organism>
<dbReference type="InterPro" id="IPR018289">
    <property type="entry name" value="MULE_transposase_dom"/>
</dbReference>
<feature type="domain" description="MULE transposase" evidence="2">
    <location>
        <begin position="134"/>
        <end position="224"/>
    </location>
</feature>